<organism evidence="3 4">
    <name type="scientific">Lucilia cuprina</name>
    <name type="common">Green bottle fly</name>
    <name type="synonym">Australian sheep blowfly</name>
    <dbReference type="NCBI Taxonomy" id="7375"/>
    <lineage>
        <taxon>Eukaryota</taxon>
        <taxon>Metazoa</taxon>
        <taxon>Ecdysozoa</taxon>
        <taxon>Arthropoda</taxon>
        <taxon>Hexapoda</taxon>
        <taxon>Insecta</taxon>
        <taxon>Pterygota</taxon>
        <taxon>Neoptera</taxon>
        <taxon>Endopterygota</taxon>
        <taxon>Diptera</taxon>
        <taxon>Brachycera</taxon>
        <taxon>Muscomorpha</taxon>
        <taxon>Oestroidea</taxon>
        <taxon>Calliphoridae</taxon>
        <taxon>Luciliinae</taxon>
        <taxon>Lucilia</taxon>
    </lineage>
</organism>
<feature type="compositionally biased region" description="Basic and acidic residues" evidence="2">
    <location>
        <begin position="1188"/>
        <end position="1205"/>
    </location>
</feature>
<feature type="compositionally biased region" description="Polar residues" evidence="2">
    <location>
        <begin position="1213"/>
        <end position="1226"/>
    </location>
</feature>
<evidence type="ECO:0000313" key="4">
    <source>
        <dbReference type="Proteomes" id="UP000037069"/>
    </source>
</evidence>
<dbReference type="STRING" id="7375.A0A0L0CC51"/>
<feature type="compositionally biased region" description="Low complexity" evidence="2">
    <location>
        <begin position="298"/>
        <end position="311"/>
    </location>
</feature>
<feature type="region of interest" description="Disordered" evidence="2">
    <location>
        <begin position="560"/>
        <end position="676"/>
    </location>
</feature>
<sequence>MSNIVETTHVTSSKSQQEQQQQQQKLQLHVTTTTMNTKINNEHIAGGNIAAAYENNKVKEPPPPIVGKSVKVIEEKLENPINKNEQKIIEKQLQPDKSSLTAKDTKTITMVNTVTLTNVEQQRNSIKTNSTSSATTPLKERSSGDKEKSHKKKKKEKDRDNDRERDKDRADQTKKSKEKDKLSSSSDKSVHHKKDKDKHKSHSSSSSSKSSTDRSSSKSSSKESHVSSSKASGNGSSSSSTSKVKSSSSSNTNNISSAFTPKLSSSSANEDREKISLSQTSAVDSSKESSHRRRSSESSKTSQSSTIKATSLENHLLPDKVKDAEKTISIVTTVTNIPTIAKQNDISLKEKNETTATVIERKLVENQKTEIKKIVLEDKKDEMNTLTQEKQSLKTNKSLGDITAIESSPLKLKLKKDENIIEIKKENNEQVFKGLVMKKPNEVARQLNFNSENKFDNGNTTTTTPLTKVETLKPVELIKTEIKCEKTEKGEIKLKPQQTINNETKIKIETIIMPSPSQKTFVTPISLSQGSVATSQTLNSNHQSLAHNVAHTVVTSNAMTVSSTSTTSSSTSTSTMTLNSISSTSSSSHSATSSRRSSSGSSSHNHHHHRSSMSSSSSSSNKHSSSLNSSSSSSSSSRSRECSRCYKRSKIRRVSVGTQSAKHAPAPNITRTSRNNNHIPVGLEHLKYGQYFEVEVYPNGGASVVHLYQDEIQNLSPDEMDELVNEFFEICFAEDEDGYAHHVMGIVHDAAKYLPDLLEHMAENYSTLTVKAGVLGRNSDIETCTMAQYYEQVVRNYSQGTFRYGPLHQISLVGKVHEEVGGYFPDLLGRIEENPFLKKTMPWGPCSILQTDPRLSNDGPILWIRSGEQLVPTAELNSKTPMKRQRTRINELRNLQYLPRLSEARETMIEDRTKAHADHVGHGHERITTAAVGILKAVHCGQTYEQNRITKDVVAFAAQDFNQLVETLQLDLHEPPISQCVQWIEDAKLNQLRRDGIRYARIKLCDNDIYFLPRNIIHQFRTVTAVTSVAWHLRLRQYYPGQEVINEKNNPVLAEPPQYKEKQTILPHPITHDEAKKTYCKRTAEGKAKKKLNDVGGLSRRSSESGTDDSSNTLKDETKLDVSPAKKKLTKEEPKIDMRKMVIEHNLINKVVAKIVSLPPNENPKGVNNSVNQTNSGRKEKKEKRKHKEEGDKSEKKNKNTETSKRPKMSSMHELTTNSTAAIPPTQNVLVTNAIATTTTTATTTSTPTKHKTNLPEPIVPPALSLPLVPPNPFTHREAYVNSLNQKEPEIKIQVQIVSDEPRSCSTAVPNPPITPKKPTTTTTTTSNSLTLKQAETTALVTSMPLTTALEVSAAATAAQQQQQQHHIINSVEEALTPALMTEDVLLSQPQLVVDHEEEVTISEAIDTTTALVAAAAAPTAPAPPSAPVTIVNFPPIPTVGAPPQPAIPPLPPLPPPPPPIQMPLPPPTPPPTANTEHTPKKHNVQVKNTKVSTSTLTNSSSTSSSTLTKSHKSTNSSKNNSSNKQNMKSPIDLLSSIMASMDTKNITNTTNTTTQSNSSSSSSSSSSSATTTSTIIGYTTPTN</sequence>
<feature type="compositionally biased region" description="Low complexity" evidence="2">
    <location>
        <begin position="226"/>
        <end position="258"/>
    </location>
</feature>
<dbReference type="OMA" id="KPTYKTF"/>
<feature type="compositionally biased region" description="Low complexity" evidence="2">
    <location>
        <begin position="612"/>
        <end position="637"/>
    </location>
</feature>
<feature type="region of interest" description="Disordered" evidence="2">
    <location>
        <begin position="1049"/>
        <end position="1074"/>
    </location>
</feature>
<feature type="region of interest" description="Disordered" evidence="2">
    <location>
        <begin position="1159"/>
        <end position="1226"/>
    </location>
</feature>
<evidence type="ECO:0008006" key="5">
    <source>
        <dbReference type="Google" id="ProtNLM"/>
    </source>
</evidence>
<proteinExistence type="inferred from homology"/>
<feature type="compositionally biased region" description="Low complexity" evidence="2">
    <location>
        <begin position="1317"/>
        <end position="1327"/>
    </location>
</feature>
<feature type="compositionally biased region" description="Pro residues" evidence="2">
    <location>
        <begin position="1443"/>
        <end position="1473"/>
    </location>
</feature>
<feature type="compositionally biased region" description="Basic and acidic residues" evidence="2">
    <location>
        <begin position="157"/>
        <end position="182"/>
    </location>
</feature>
<gene>
    <name evidence="3" type="ORF">FF38_10144</name>
</gene>
<protein>
    <recommendedName>
        <fullName evidence="5">Round spermatid basic protein 1-like protein</fullName>
    </recommendedName>
</protein>
<dbReference type="GO" id="GO:0005634">
    <property type="term" value="C:nucleus"/>
    <property type="evidence" value="ECO:0007669"/>
    <property type="project" value="InterPro"/>
</dbReference>
<feature type="compositionally biased region" description="Basic and acidic residues" evidence="2">
    <location>
        <begin position="211"/>
        <end position="225"/>
    </location>
</feature>
<feature type="region of interest" description="Disordered" evidence="2">
    <location>
        <begin position="1"/>
        <end position="25"/>
    </location>
</feature>
<accession>A0A0L0CC51</accession>
<comment type="similarity">
    <text evidence="1">Belongs to the round spermatid basic protein 1 family.</text>
</comment>
<evidence type="ECO:0000256" key="2">
    <source>
        <dbReference type="SAM" id="MobiDB-lite"/>
    </source>
</evidence>
<feature type="compositionally biased region" description="Basic and acidic residues" evidence="2">
    <location>
        <begin position="138"/>
        <end position="148"/>
    </location>
</feature>
<feature type="compositionally biased region" description="Polar residues" evidence="2">
    <location>
        <begin position="121"/>
        <end position="136"/>
    </location>
</feature>
<dbReference type="PANTHER" id="PTHR13354:SF11">
    <property type="entry name" value="LYSINE-SPECIFIC DEMETHYLASE 9"/>
    <property type="match status" value="1"/>
</dbReference>
<feature type="compositionally biased region" description="Low complexity" evidence="2">
    <location>
        <begin position="560"/>
        <end position="603"/>
    </location>
</feature>
<dbReference type="InterPro" id="IPR026306">
    <property type="entry name" value="RSBN1/Dpy-2/CEP530"/>
</dbReference>
<evidence type="ECO:0000256" key="1">
    <source>
        <dbReference type="ARBA" id="ARBA00010560"/>
    </source>
</evidence>
<feature type="region of interest" description="Disordered" evidence="2">
    <location>
        <begin position="1443"/>
        <end position="1584"/>
    </location>
</feature>
<feature type="compositionally biased region" description="Low complexity" evidence="2">
    <location>
        <begin position="1488"/>
        <end position="1530"/>
    </location>
</feature>
<dbReference type="PANTHER" id="PTHR13354">
    <property type="entry name" value="ROUND SPERMATID BASIC PROTEIN 1"/>
    <property type="match status" value="1"/>
</dbReference>
<feature type="region of interest" description="Disordered" evidence="2">
    <location>
        <begin position="1302"/>
        <end position="1327"/>
    </location>
</feature>
<feature type="region of interest" description="Disordered" evidence="2">
    <location>
        <begin position="121"/>
        <end position="311"/>
    </location>
</feature>
<feature type="compositionally biased region" description="Polar residues" evidence="2">
    <location>
        <begin position="1166"/>
        <end position="1176"/>
    </location>
</feature>
<feature type="compositionally biased region" description="Basic residues" evidence="2">
    <location>
        <begin position="190"/>
        <end position="202"/>
    </location>
</feature>
<feature type="region of interest" description="Disordered" evidence="2">
    <location>
        <begin position="1090"/>
        <end position="1126"/>
    </location>
</feature>
<feature type="compositionally biased region" description="Polar residues" evidence="2">
    <location>
        <begin position="1"/>
        <end position="11"/>
    </location>
</feature>
<feature type="compositionally biased region" description="Low complexity" evidence="2">
    <location>
        <begin position="12"/>
        <end position="25"/>
    </location>
</feature>
<reference evidence="3 4" key="1">
    <citation type="journal article" date="2015" name="Nat. Commun.">
        <title>Lucilia cuprina genome unlocks parasitic fly biology to underpin future interventions.</title>
        <authorList>
            <person name="Anstead C.A."/>
            <person name="Korhonen P.K."/>
            <person name="Young N.D."/>
            <person name="Hall R.S."/>
            <person name="Jex A.R."/>
            <person name="Murali S.C."/>
            <person name="Hughes D.S."/>
            <person name="Lee S.F."/>
            <person name="Perry T."/>
            <person name="Stroehlein A.J."/>
            <person name="Ansell B.R."/>
            <person name="Breugelmans B."/>
            <person name="Hofmann A."/>
            <person name="Qu J."/>
            <person name="Dugan S."/>
            <person name="Lee S.L."/>
            <person name="Chao H."/>
            <person name="Dinh H."/>
            <person name="Han Y."/>
            <person name="Doddapaneni H.V."/>
            <person name="Worley K.C."/>
            <person name="Muzny D.M."/>
            <person name="Ioannidis P."/>
            <person name="Waterhouse R.M."/>
            <person name="Zdobnov E.M."/>
            <person name="James P.J."/>
            <person name="Bagnall N.H."/>
            <person name="Kotze A.C."/>
            <person name="Gibbs R.A."/>
            <person name="Richards S."/>
            <person name="Batterham P."/>
            <person name="Gasser R.B."/>
        </authorList>
    </citation>
    <scope>NUCLEOTIDE SEQUENCE [LARGE SCALE GENOMIC DNA]</scope>
    <source>
        <strain evidence="3 4">LS</strain>
        <tissue evidence="3">Full body</tissue>
    </source>
</reference>
<feature type="compositionally biased region" description="Polar residues" evidence="2">
    <location>
        <begin position="1104"/>
        <end position="1113"/>
    </location>
</feature>
<feature type="compositionally biased region" description="Low complexity" evidence="2">
    <location>
        <begin position="1546"/>
        <end position="1584"/>
    </location>
</feature>
<evidence type="ECO:0000313" key="3">
    <source>
        <dbReference type="EMBL" id="KNC29019.1"/>
    </source>
</evidence>
<dbReference type="Proteomes" id="UP000037069">
    <property type="component" value="Unassembled WGS sequence"/>
</dbReference>
<comment type="caution">
    <text evidence="3">The sequence shown here is derived from an EMBL/GenBank/DDBJ whole genome shotgun (WGS) entry which is preliminary data.</text>
</comment>
<name>A0A0L0CC51_LUCCU</name>
<dbReference type="OrthoDB" id="6020087at2759"/>
<dbReference type="EMBL" id="JRES01000714">
    <property type="protein sequence ID" value="KNC29019.1"/>
    <property type="molecule type" value="Genomic_DNA"/>
</dbReference>
<keyword evidence="4" id="KW-1185">Reference proteome</keyword>